<evidence type="ECO:0000313" key="3">
    <source>
        <dbReference type="Proteomes" id="UP000219563"/>
    </source>
</evidence>
<dbReference type="GO" id="GO:0003676">
    <property type="term" value="F:nucleic acid binding"/>
    <property type="evidence" value="ECO:0007669"/>
    <property type="project" value="InterPro"/>
</dbReference>
<protein>
    <submittedName>
        <fullName evidence="2">HNH endonuclease</fullName>
    </submittedName>
</protein>
<dbReference type="AlphaFoldDB" id="A0A285RR42"/>
<keyword evidence="2" id="KW-0540">Nuclease</keyword>
<gene>
    <name evidence="2" type="ORF">SAMN02910411_1120</name>
</gene>
<dbReference type="EMBL" id="OBMR01000003">
    <property type="protein sequence ID" value="SOB96575.1"/>
    <property type="molecule type" value="Genomic_DNA"/>
</dbReference>
<dbReference type="Pfam" id="PF01844">
    <property type="entry name" value="HNH"/>
    <property type="match status" value="1"/>
</dbReference>
<reference evidence="2 3" key="1">
    <citation type="submission" date="2017-08" db="EMBL/GenBank/DDBJ databases">
        <authorList>
            <person name="de Groot N.N."/>
        </authorList>
    </citation>
    <scope>NUCLEOTIDE SEQUENCE [LARGE SCALE GENOMIC DNA]</scope>
    <source>
        <strain evidence="2 3">DSM 9787</strain>
    </source>
</reference>
<dbReference type="InterPro" id="IPR002711">
    <property type="entry name" value="HNH"/>
</dbReference>
<dbReference type="InterPro" id="IPR003615">
    <property type="entry name" value="HNH_nuc"/>
</dbReference>
<accession>A0A285RR42</accession>
<sequence length="188" mass="21917">MKNVFRMPTPVKIVGRTSSITNAFINGIIPVIEPSDEEINEALKTLGMTRETICCAYCGDSYTEWDHFHPLIKNKKHTGYISEIHNLVPACGKCNQSKGNRDWEEWINSDARLSPKTRGINDLEQRIERLHLYEKKYKPRLINVEEIVGFELWEQHKSNYEKLIALMKECQETSDIIKQMIYKATKEE</sequence>
<dbReference type="CDD" id="cd00085">
    <property type="entry name" value="HNHc"/>
    <property type="match status" value="1"/>
</dbReference>
<proteinExistence type="predicted"/>
<dbReference type="RefSeq" id="WP_207653194.1">
    <property type="nucleotide sequence ID" value="NZ_OBMR01000003.1"/>
</dbReference>
<dbReference type="GO" id="GO:0008270">
    <property type="term" value="F:zinc ion binding"/>
    <property type="evidence" value="ECO:0007669"/>
    <property type="project" value="InterPro"/>
</dbReference>
<dbReference type="Proteomes" id="UP000219563">
    <property type="component" value="Unassembled WGS sequence"/>
</dbReference>
<organism evidence="2 3">
    <name type="scientific">Pseudobutyrivibrio ruminis DSM 9787</name>
    <dbReference type="NCBI Taxonomy" id="1123011"/>
    <lineage>
        <taxon>Bacteria</taxon>
        <taxon>Bacillati</taxon>
        <taxon>Bacillota</taxon>
        <taxon>Clostridia</taxon>
        <taxon>Lachnospirales</taxon>
        <taxon>Lachnospiraceae</taxon>
        <taxon>Pseudobutyrivibrio</taxon>
    </lineage>
</organism>
<feature type="domain" description="HNH" evidence="1">
    <location>
        <begin position="55"/>
        <end position="101"/>
    </location>
</feature>
<evidence type="ECO:0000259" key="1">
    <source>
        <dbReference type="Pfam" id="PF01844"/>
    </source>
</evidence>
<evidence type="ECO:0000313" key="2">
    <source>
        <dbReference type="EMBL" id="SOB96575.1"/>
    </source>
</evidence>
<keyword evidence="2" id="KW-0255">Endonuclease</keyword>
<keyword evidence="2" id="KW-0378">Hydrolase</keyword>
<name>A0A285RR42_9FIRM</name>
<dbReference type="GO" id="GO:0004519">
    <property type="term" value="F:endonuclease activity"/>
    <property type="evidence" value="ECO:0007669"/>
    <property type="project" value="UniProtKB-KW"/>
</dbReference>
<dbReference type="Gene3D" id="1.10.30.50">
    <property type="match status" value="1"/>
</dbReference>